<feature type="signal peptide" evidence="12">
    <location>
        <begin position="1"/>
        <end position="23"/>
    </location>
</feature>
<evidence type="ECO:0000256" key="7">
    <source>
        <dbReference type="ARBA" id="ARBA00023030"/>
    </source>
</evidence>
<evidence type="ECO:0000256" key="4">
    <source>
        <dbReference type="ARBA" id="ARBA00022514"/>
    </source>
</evidence>
<keyword evidence="7" id="KW-0339">Growth factor</keyword>
<dbReference type="GO" id="GO:0005615">
    <property type="term" value="C:extracellular space"/>
    <property type="evidence" value="ECO:0007669"/>
    <property type="project" value="UniProtKB-KW"/>
</dbReference>
<dbReference type="GO" id="GO:0006955">
    <property type="term" value="P:immune response"/>
    <property type="evidence" value="ECO:0007669"/>
    <property type="project" value="InterPro"/>
</dbReference>
<dbReference type="SUPFAM" id="SSF47266">
    <property type="entry name" value="4-helical cytokines"/>
    <property type="match status" value="1"/>
</dbReference>
<evidence type="ECO:0000256" key="2">
    <source>
        <dbReference type="ARBA" id="ARBA00008547"/>
    </source>
</evidence>
<sequence length="143" mass="16255">MSSLPILRLLLLLLTAHAPQAQGRPLMTSLTEEDVNMMIKEIKSILPKPPLPPQEPLDVNEIFILTNEAFLRQNLDTFLEATTNLPPDNGMKIKKILEKLKETISSAPMTTEEPISIEKGNLDDFVTKMTKYLYFLQNYLKKS</sequence>
<evidence type="ECO:0000256" key="6">
    <source>
        <dbReference type="ARBA" id="ARBA00022729"/>
    </source>
</evidence>
<dbReference type="Gene3D" id="1.20.1250.10">
    <property type="match status" value="1"/>
</dbReference>
<accession>A0A7J8FI56</accession>
<dbReference type="EMBL" id="JACASE010000007">
    <property type="protein sequence ID" value="KAF6447089.1"/>
    <property type="molecule type" value="Genomic_DNA"/>
</dbReference>
<comment type="caution">
    <text evidence="13">The sequence shown here is derived from an EMBL/GenBank/DDBJ whole genome shotgun (WGS) entry which is preliminary data.</text>
</comment>
<dbReference type="Proteomes" id="UP000593571">
    <property type="component" value="Unassembled WGS sequence"/>
</dbReference>
<keyword evidence="4" id="KW-0202">Cytokine</keyword>
<evidence type="ECO:0000256" key="9">
    <source>
        <dbReference type="ARBA" id="ARBA00031944"/>
    </source>
</evidence>
<dbReference type="InterPro" id="IPR009079">
    <property type="entry name" value="4_helix_cytokine-like_core"/>
</dbReference>
<dbReference type="GO" id="GO:0005125">
    <property type="term" value="F:cytokine activity"/>
    <property type="evidence" value="ECO:0007669"/>
    <property type="project" value="UniProtKB-KW"/>
</dbReference>
<comment type="similarity">
    <text evidence="2">Belongs to the IL-3 family.</text>
</comment>
<feature type="chain" id="PRO_5029568625" description="Interleukin-3" evidence="12">
    <location>
        <begin position="24"/>
        <end position="143"/>
    </location>
</feature>
<dbReference type="GO" id="GO:0008083">
    <property type="term" value="F:growth factor activity"/>
    <property type="evidence" value="ECO:0007669"/>
    <property type="project" value="UniProtKB-KW"/>
</dbReference>
<evidence type="ECO:0000256" key="1">
    <source>
        <dbReference type="ARBA" id="ARBA00004613"/>
    </source>
</evidence>
<dbReference type="Pfam" id="PF02059">
    <property type="entry name" value="IL3"/>
    <property type="match status" value="1"/>
</dbReference>
<proteinExistence type="inferred from homology"/>
<evidence type="ECO:0000256" key="5">
    <source>
        <dbReference type="ARBA" id="ARBA00022525"/>
    </source>
</evidence>
<keyword evidence="14" id="KW-1185">Reference proteome</keyword>
<gene>
    <name evidence="13" type="ORF">HJG63_006728</name>
</gene>
<evidence type="ECO:0000256" key="11">
    <source>
        <dbReference type="ARBA" id="ARBA00033034"/>
    </source>
</evidence>
<dbReference type="AlphaFoldDB" id="A0A7J8FI56"/>
<organism evidence="13 14">
    <name type="scientific">Rousettus aegyptiacus</name>
    <name type="common">Egyptian fruit bat</name>
    <name type="synonym">Pteropus aegyptiacus</name>
    <dbReference type="NCBI Taxonomy" id="9407"/>
    <lineage>
        <taxon>Eukaryota</taxon>
        <taxon>Metazoa</taxon>
        <taxon>Chordata</taxon>
        <taxon>Craniata</taxon>
        <taxon>Vertebrata</taxon>
        <taxon>Euteleostomi</taxon>
        <taxon>Mammalia</taxon>
        <taxon>Eutheria</taxon>
        <taxon>Laurasiatheria</taxon>
        <taxon>Chiroptera</taxon>
        <taxon>Yinpterochiroptera</taxon>
        <taxon>Pteropodoidea</taxon>
        <taxon>Pteropodidae</taxon>
        <taxon>Rousettinae</taxon>
        <taxon>Rousettus</taxon>
    </lineage>
</organism>
<dbReference type="PANTHER" id="PTHR48489:SF1">
    <property type="entry name" value="INTERLEUKIN-3"/>
    <property type="match status" value="1"/>
</dbReference>
<dbReference type="GO" id="GO:0005135">
    <property type="term" value="F:interleukin-3 receptor binding"/>
    <property type="evidence" value="ECO:0007669"/>
    <property type="project" value="InterPro"/>
</dbReference>
<evidence type="ECO:0000256" key="3">
    <source>
        <dbReference type="ARBA" id="ARBA00019466"/>
    </source>
</evidence>
<evidence type="ECO:0000313" key="14">
    <source>
        <dbReference type="Proteomes" id="UP000593571"/>
    </source>
</evidence>
<protein>
    <recommendedName>
        <fullName evidence="3">Interleukin-3</fullName>
    </recommendedName>
    <alternativeName>
        <fullName evidence="9">Hematopoietic growth factor</fullName>
    </alternativeName>
    <alternativeName>
        <fullName evidence="8">Mast cell growth factor</fullName>
    </alternativeName>
    <alternativeName>
        <fullName evidence="11">Multipotential colony-stimulating factor</fullName>
    </alternativeName>
    <alternativeName>
        <fullName evidence="10">P-cell-stimulating factor</fullName>
    </alternativeName>
</protein>
<comment type="subcellular location">
    <subcellularLocation>
        <location evidence="1">Secreted</location>
    </subcellularLocation>
</comment>
<evidence type="ECO:0000256" key="8">
    <source>
        <dbReference type="ARBA" id="ARBA00030364"/>
    </source>
</evidence>
<dbReference type="InterPro" id="IPR002183">
    <property type="entry name" value="IL-3"/>
</dbReference>
<evidence type="ECO:0000256" key="10">
    <source>
        <dbReference type="ARBA" id="ARBA00032468"/>
    </source>
</evidence>
<evidence type="ECO:0000313" key="13">
    <source>
        <dbReference type="EMBL" id="KAF6447089.1"/>
    </source>
</evidence>
<reference evidence="13 14" key="1">
    <citation type="journal article" date="2020" name="Nature">
        <title>Six reference-quality genomes reveal evolution of bat adaptations.</title>
        <authorList>
            <person name="Jebb D."/>
            <person name="Huang Z."/>
            <person name="Pippel M."/>
            <person name="Hughes G.M."/>
            <person name="Lavrichenko K."/>
            <person name="Devanna P."/>
            <person name="Winkler S."/>
            <person name="Jermiin L.S."/>
            <person name="Skirmuntt E.C."/>
            <person name="Katzourakis A."/>
            <person name="Burkitt-Gray L."/>
            <person name="Ray D.A."/>
            <person name="Sullivan K.A.M."/>
            <person name="Roscito J.G."/>
            <person name="Kirilenko B.M."/>
            <person name="Davalos L.M."/>
            <person name="Corthals A.P."/>
            <person name="Power M.L."/>
            <person name="Jones G."/>
            <person name="Ransome R.D."/>
            <person name="Dechmann D.K.N."/>
            <person name="Locatelli A.G."/>
            <person name="Puechmaille S.J."/>
            <person name="Fedrigo O."/>
            <person name="Jarvis E.D."/>
            <person name="Hiller M."/>
            <person name="Vernes S.C."/>
            <person name="Myers E.W."/>
            <person name="Teeling E.C."/>
        </authorList>
    </citation>
    <scope>NUCLEOTIDE SEQUENCE [LARGE SCALE GENOMIC DNA]</scope>
    <source>
        <strain evidence="13">MRouAeg1</strain>
        <tissue evidence="13">Muscle</tissue>
    </source>
</reference>
<keyword evidence="6 12" id="KW-0732">Signal</keyword>
<dbReference type="PANTHER" id="PTHR48489">
    <property type="entry name" value="INTERLEUKIN-3"/>
    <property type="match status" value="1"/>
</dbReference>
<evidence type="ECO:0000256" key="12">
    <source>
        <dbReference type="SAM" id="SignalP"/>
    </source>
</evidence>
<name>A0A7J8FI56_ROUAE</name>
<keyword evidence="5" id="KW-0964">Secreted</keyword>